<keyword evidence="3" id="KW-1185">Reference proteome</keyword>
<feature type="region of interest" description="Disordered" evidence="1">
    <location>
        <begin position="135"/>
        <end position="163"/>
    </location>
</feature>
<dbReference type="Proteomes" id="UP000310200">
    <property type="component" value="Unassembled WGS sequence"/>
</dbReference>
<name>A0A4S2L8T8_9HYME</name>
<proteinExistence type="predicted"/>
<feature type="compositionally biased region" description="Basic and acidic residues" evidence="1">
    <location>
        <begin position="141"/>
        <end position="162"/>
    </location>
</feature>
<reference evidence="2 3" key="1">
    <citation type="journal article" date="2019" name="Philos. Trans. R. Soc. Lond., B, Biol. Sci.">
        <title>Ant behaviour and brain gene expression of defending hosts depend on the ecological success of the intruding social parasite.</title>
        <authorList>
            <person name="Kaur R."/>
            <person name="Stoldt M."/>
            <person name="Jongepier E."/>
            <person name="Feldmeyer B."/>
            <person name="Menzel F."/>
            <person name="Bornberg-Bauer E."/>
            <person name="Foitzik S."/>
        </authorList>
    </citation>
    <scope>NUCLEOTIDE SEQUENCE [LARGE SCALE GENOMIC DNA]</scope>
    <source>
        <tissue evidence="2">Whole body</tissue>
    </source>
</reference>
<comment type="caution">
    <text evidence="2">The sequence shown here is derived from an EMBL/GenBank/DDBJ whole genome shotgun (WGS) entry which is preliminary data.</text>
</comment>
<accession>A0A4S2L8T8</accession>
<evidence type="ECO:0000313" key="2">
    <source>
        <dbReference type="EMBL" id="TGZ56979.1"/>
    </source>
</evidence>
<evidence type="ECO:0000313" key="3">
    <source>
        <dbReference type="Proteomes" id="UP000310200"/>
    </source>
</evidence>
<evidence type="ECO:0000256" key="1">
    <source>
        <dbReference type="SAM" id="MobiDB-lite"/>
    </source>
</evidence>
<dbReference type="EMBL" id="QBLH01000250">
    <property type="protein sequence ID" value="TGZ56979.1"/>
    <property type="molecule type" value="Genomic_DNA"/>
</dbReference>
<sequence>MRRSVTVAIVDILSGSPDSLFLLKSMVTTEASAASSKTSSGNSKRFCPVKLNNFVFFITYYFNFIALQYITRTIPPAYKIDLVSLSQSQSRSALLHSVTGGPMRSGLHAFAEREESRRCVGARCRLSSCLPNSPLPIGGTEPRDTLSRSRDTGRGSRVREVSRYSTEQYRVQQLAGGDDVSPSICPSALGSC</sequence>
<protein>
    <submittedName>
        <fullName evidence="2">Uncharacterized protein</fullName>
    </submittedName>
</protein>
<organism evidence="2 3">
    <name type="scientific">Temnothorax longispinosus</name>
    <dbReference type="NCBI Taxonomy" id="300112"/>
    <lineage>
        <taxon>Eukaryota</taxon>
        <taxon>Metazoa</taxon>
        <taxon>Ecdysozoa</taxon>
        <taxon>Arthropoda</taxon>
        <taxon>Hexapoda</taxon>
        <taxon>Insecta</taxon>
        <taxon>Pterygota</taxon>
        <taxon>Neoptera</taxon>
        <taxon>Endopterygota</taxon>
        <taxon>Hymenoptera</taxon>
        <taxon>Apocrita</taxon>
        <taxon>Aculeata</taxon>
        <taxon>Formicoidea</taxon>
        <taxon>Formicidae</taxon>
        <taxon>Myrmicinae</taxon>
        <taxon>Temnothorax</taxon>
    </lineage>
</organism>
<dbReference type="AlphaFoldDB" id="A0A4S2L8T8"/>
<gene>
    <name evidence="2" type="ORF">DBV15_06037</name>
</gene>